<evidence type="ECO:0000313" key="6">
    <source>
        <dbReference type="EMBL" id="GAT63204.1"/>
    </source>
</evidence>
<feature type="domain" description="OmpA-like" evidence="5">
    <location>
        <begin position="581"/>
        <end position="702"/>
    </location>
</feature>
<dbReference type="PRINTS" id="PR01021">
    <property type="entry name" value="OMPADOMAIN"/>
</dbReference>
<sequence>MQNIITKSGKLVLFLFFLLGVSYVNGQTPGQLQKADLAYRGLKFSMAAEYYEAYLSQGATASPGVLQRLADSYWQMRNYPEALRVYTKLYPNGKGTSTAQEQFRIGELYARRGDYENATKWLSGLPSFADKIKAYRPERLLMAKGDTLLWSVSYLTMNSAYREFCPYLYDQELLFSSNRPMATKEKAFGWDGGYYSRLWQVPVAQLQAQGTVPSPEQVSKAKTIKMLQSKIKRLSGVFSGSDVDASVRTRSAYLKAEYIQADKVFSGTLISGLDKLHYNSGGLSIDDAGIVYFSANYNKPDKHGVNRIRLMEGRYSDNAIKHVKALPFGDPKSYSVMHPAINKDGTILVFSSDKKGGPGRYDLYFSKRSDRNKHWIEPFVIPGKVNTPGNEVFPSISADGYLYYSSDGKEGLGGLDIYRVKLEDAIMGVGIPEHMPSPVNSTSDDFGWTQAPDGKLGYFTSDRVSSEDNIYSARYNEKEGLRVELANENKTLAGFVRDRQTMELLRGATVFLWDKSENKVYVAKTNKAGKYAYIVNKSCDVVILGTEKGYGKDCLEMKTSIDKSSEGLEQMAPHDLLLDKFPQNFKWRLSNIHYDFDKWNIRADACPILDSLVAILKSYPIKVELGSHTDSRGSFSYNDALSQRRAESAVAYIVSKGIDPTRIIAKGYGEHHLLNKCADCVPCSEVAHQVNRRTEIKVLVGQSTDVPQGFDASGYKTGDVIDVDRLPATLFEKCK</sequence>
<dbReference type="InterPro" id="IPR011990">
    <property type="entry name" value="TPR-like_helical_dom_sf"/>
</dbReference>
<name>A0A161L864_9BACT</name>
<dbReference type="SUPFAM" id="SSF82171">
    <property type="entry name" value="DPP6 N-terminal domain-like"/>
    <property type="match status" value="1"/>
</dbReference>
<dbReference type="PANTHER" id="PTHR30329:SF21">
    <property type="entry name" value="LIPOPROTEIN YIAD-RELATED"/>
    <property type="match status" value="1"/>
</dbReference>
<comment type="subcellular location">
    <subcellularLocation>
        <location evidence="1">Cell outer membrane</location>
    </subcellularLocation>
</comment>
<dbReference type="AlphaFoldDB" id="A0A161L864"/>
<protein>
    <submittedName>
        <fullName evidence="6">WD40-like beta propeller repeat-containing protein</fullName>
    </submittedName>
</protein>
<accession>A0A161L864</accession>
<dbReference type="SUPFAM" id="SSF48452">
    <property type="entry name" value="TPR-like"/>
    <property type="match status" value="1"/>
</dbReference>
<dbReference type="PROSITE" id="PS51123">
    <property type="entry name" value="OMPA_2"/>
    <property type="match status" value="1"/>
</dbReference>
<reference evidence="7" key="2">
    <citation type="journal article" date="2017" name="Genome Announc.">
        <title>Draft genome sequence of Paludibacter jiangxiensis NM7(T), a propionate-producing fermentative bacterium.</title>
        <authorList>
            <person name="Qiu Y.-L."/>
            <person name="Tourlousse D.M."/>
            <person name="Matsuura N."/>
            <person name="Ohashi A."/>
            <person name="Sekiguchi Y."/>
        </authorList>
    </citation>
    <scope>NUCLEOTIDE SEQUENCE [LARGE SCALE GENOMIC DNA]</scope>
    <source>
        <strain evidence="7">NM7</strain>
    </source>
</reference>
<dbReference type="Gene3D" id="3.30.1330.60">
    <property type="entry name" value="OmpA-like domain"/>
    <property type="match status" value="1"/>
</dbReference>
<evidence type="ECO:0000256" key="1">
    <source>
        <dbReference type="ARBA" id="ARBA00004442"/>
    </source>
</evidence>
<dbReference type="Gene3D" id="1.25.40.10">
    <property type="entry name" value="Tetratricopeptide repeat domain"/>
    <property type="match status" value="1"/>
</dbReference>
<dbReference type="InterPro" id="IPR011659">
    <property type="entry name" value="WD40"/>
</dbReference>
<dbReference type="CDD" id="cd07185">
    <property type="entry name" value="OmpA_C-like"/>
    <property type="match status" value="1"/>
</dbReference>
<dbReference type="GO" id="GO:0009279">
    <property type="term" value="C:cell outer membrane"/>
    <property type="evidence" value="ECO:0007669"/>
    <property type="project" value="UniProtKB-SubCell"/>
</dbReference>
<keyword evidence="3" id="KW-0998">Cell outer membrane</keyword>
<dbReference type="EMBL" id="BDCR01000003">
    <property type="protein sequence ID" value="GAT63204.1"/>
    <property type="molecule type" value="Genomic_DNA"/>
</dbReference>
<evidence type="ECO:0000313" key="7">
    <source>
        <dbReference type="Proteomes" id="UP000076586"/>
    </source>
</evidence>
<dbReference type="SUPFAM" id="SSF103088">
    <property type="entry name" value="OmpA-like"/>
    <property type="match status" value="1"/>
</dbReference>
<dbReference type="InterPro" id="IPR006665">
    <property type="entry name" value="OmpA-like"/>
</dbReference>
<organism evidence="6 7">
    <name type="scientific">Paludibacter jiangxiensis</name>
    <dbReference type="NCBI Taxonomy" id="681398"/>
    <lineage>
        <taxon>Bacteria</taxon>
        <taxon>Pseudomonadati</taxon>
        <taxon>Bacteroidota</taxon>
        <taxon>Bacteroidia</taxon>
        <taxon>Bacteroidales</taxon>
        <taxon>Paludibacteraceae</taxon>
        <taxon>Paludibacter</taxon>
    </lineage>
</organism>
<dbReference type="InterPro" id="IPR006664">
    <property type="entry name" value="OMP_bac"/>
</dbReference>
<dbReference type="OrthoDB" id="1488841at2"/>
<dbReference type="InterPro" id="IPR050330">
    <property type="entry name" value="Bact_OuterMem_StrucFunc"/>
</dbReference>
<keyword evidence="7" id="KW-1185">Reference proteome</keyword>
<dbReference type="Proteomes" id="UP000076586">
    <property type="component" value="Unassembled WGS sequence"/>
</dbReference>
<keyword evidence="2 4" id="KW-0472">Membrane</keyword>
<gene>
    <name evidence="6" type="ORF">PJIAN_3519</name>
</gene>
<dbReference type="Pfam" id="PF07676">
    <property type="entry name" value="PD40"/>
    <property type="match status" value="3"/>
</dbReference>
<dbReference type="InterPro" id="IPR011042">
    <property type="entry name" value="6-blade_b-propeller_TolB-like"/>
</dbReference>
<dbReference type="Pfam" id="PF00691">
    <property type="entry name" value="OmpA"/>
    <property type="match status" value="1"/>
</dbReference>
<dbReference type="RefSeq" id="WP_068704158.1">
    <property type="nucleotide sequence ID" value="NZ_BDCR01000003.1"/>
</dbReference>
<dbReference type="Gene3D" id="2.120.10.30">
    <property type="entry name" value="TolB, C-terminal domain"/>
    <property type="match status" value="1"/>
</dbReference>
<dbReference type="InterPro" id="IPR036737">
    <property type="entry name" value="OmpA-like_sf"/>
</dbReference>
<proteinExistence type="predicted"/>
<comment type="caution">
    <text evidence="6">The sequence shown here is derived from an EMBL/GenBank/DDBJ whole genome shotgun (WGS) entry which is preliminary data.</text>
</comment>
<reference evidence="7" key="1">
    <citation type="submission" date="2016-04" db="EMBL/GenBank/DDBJ databases">
        <title>Draft genome sequence of Paludibacter jiangxiensis strain NM7.</title>
        <authorList>
            <person name="Qiu Y."/>
            <person name="Matsuura N."/>
            <person name="Ohashi A."/>
            <person name="Tourlousse M.D."/>
            <person name="Sekiguchi Y."/>
        </authorList>
    </citation>
    <scope>NUCLEOTIDE SEQUENCE [LARGE SCALE GENOMIC DNA]</scope>
    <source>
        <strain evidence="7">NM7</strain>
    </source>
</reference>
<evidence type="ECO:0000256" key="2">
    <source>
        <dbReference type="ARBA" id="ARBA00023136"/>
    </source>
</evidence>
<evidence type="ECO:0000259" key="5">
    <source>
        <dbReference type="PROSITE" id="PS51123"/>
    </source>
</evidence>
<dbReference type="STRING" id="681398.PJIAN_3519"/>
<evidence type="ECO:0000256" key="4">
    <source>
        <dbReference type="PROSITE-ProRule" id="PRU00473"/>
    </source>
</evidence>
<dbReference type="PANTHER" id="PTHR30329">
    <property type="entry name" value="STATOR ELEMENT OF FLAGELLAR MOTOR COMPLEX"/>
    <property type="match status" value="1"/>
</dbReference>
<evidence type="ECO:0000256" key="3">
    <source>
        <dbReference type="ARBA" id="ARBA00023237"/>
    </source>
</evidence>